<evidence type="ECO:0000256" key="5">
    <source>
        <dbReference type="ARBA" id="ARBA00022917"/>
    </source>
</evidence>
<comment type="catalytic activity">
    <reaction evidence="7">
        <text>tRNA(Glu) + L-glutamate + ATP = L-glutamyl-tRNA(Glu) + AMP + diphosphate</text>
        <dbReference type="Rhea" id="RHEA:23540"/>
        <dbReference type="Rhea" id="RHEA-COMP:9663"/>
        <dbReference type="Rhea" id="RHEA-COMP:9680"/>
        <dbReference type="ChEBI" id="CHEBI:29985"/>
        <dbReference type="ChEBI" id="CHEBI:30616"/>
        <dbReference type="ChEBI" id="CHEBI:33019"/>
        <dbReference type="ChEBI" id="CHEBI:78442"/>
        <dbReference type="ChEBI" id="CHEBI:78520"/>
        <dbReference type="ChEBI" id="CHEBI:456215"/>
        <dbReference type="EC" id="6.1.1.17"/>
    </reaction>
</comment>
<keyword evidence="5 7" id="KW-0648">Protein biosynthesis</keyword>
<dbReference type="InterPro" id="IPR008925">
    <property type="entry name" value="aa_tRNA-synth_I_cd-bd_sf"/>
</dbReference>
<evidence type="ECO:0000256" key="3">
    <source>
        <dbReference type="ARBA" id="ARBA00022741"/>
    </source>
</evidence>
<keyword evidence="4 7" id="KW-0067">ATP-binding</keyword>
<dbReference type="InterPro" id="IPR020058">
    <property type="entry name" value="Glu/Gln-tRNA-synth_Ib_cat-dom"/>
</dbReference>
<dbReference type="InterPro" id="IPR000924">
    <property type="entry name" value="Glu/Gln-tRNA-synth"/>
</dbReference>
<dbReference type="CDD" id="cd00808">
    <property type="entry name" value="GluRS_core"/>
    <property type="match status" value="1"/>
</dbReference>
<dbReference type="Proteomes" id="UP001497533">
    <property type="component" value="Chromosome"/>
</dbReference>
<accession>A0ABM9NPA6</accession>
<feature type="domain" description="Aminoacyl-tRNA synthetase class I anticodon-binding" evidence="9">
    <location>
        <begin position="320"/>
        <end position="462"/>
    </location>
</feature>
<sequence>MKKVKTRFAPSPTGYLHIGSIRTALFSWLFSRQNQGEFILRIEDTDLKRSNQKSIDVIIDSMNWLNLNWDGELFYQTKRLKRYNEIIEQMLNNGTAYRCYCSRERLENLRKKQILNNKKPRYDGFCRNYVNDNFLNKSYVVRFLNPDKGSVIFNDKIRGFIEFKNQELDDLIIQRSDGSFTYNFCVVIDDWDMNITHVIRGEEHINNTPRQINILNALKAPIPEYAHVSLILNDDGKKLSKRNNTVSILQYRENGFLPQAILNHLVRLGWSHGDQEIFSLEEMKKYFSIDDVNKSSSSFNFNKLLWLNHYYINTLPSEEVANHLKWHIKKQNIDINDGPSLIELVNLFKNRCKTLKEMAKSCIYFYEEFNDFNFDDAKKYLNKTSYIFLEEIKSKLNLIKDWNHKNIEQVVKNAVIKFKVSMGKICMPLRIAITGITKTPNLYIIIYIIGKFRSVSRIEKALNFILNKKLWFLKIFD</sequence>
<keyword evidence="2 7" id="KW-0436">Ligase</keyword>
<dbReference type="Pfam" id="PF00749">
    <property type="entry name" value="tRNA-synt_1c"/>
    <property type="match status" value="1"/>
</dbReference>
<comment type="caution">
    <text evidence="7">Lacks conserved residue(s) required for the propagation of feature annotation.</text>
</comment>
<dbReference type="EMBL" id="OZ034688">
    <property type="protein sequence ID" value="CAL1329302.1"/>
    <property type="molecule type" value="Genomic_DNA"/>
</dbReference>
<dbReference type="NCBIfam" id="NF004314">
    <property type="entry name" value="PRK05710.1-3"/>
    <property type="match status" value="1"/>
</dbReference>
<evidence type="ECO:0000256" key="6">
    <source>
        <dbReference type="ARBA" id="ARBA00023146"/>
    </source>
</evidence>
<evidence type="ECO:0000256" key="1">
    <source>
        <dbReference type="ARBA" id="ARBA00007894"/>
    </source>
</evidence>
<comment type="function">
    <text evidence="7">Catalyzes the attachment of glutamate to tRNA(Glu) in a two-step reaction: glutamate is first activated by ATP to form Glu-AMP and then transferred to the acceptor end of tRNA(Glu).</text>
</comment>
<evidence type="ECO:0000256" key="4">
    <source>
        <dbReference type="ARBA" id="ARBA00022840"/>
    </source>
</evidence>
<reference evidence="10" key="1">
    <citation type="submission" date="2024-04" db="EMBL/GenBank/DDBJ databases">
        <authorList>
            <person name="Manzano-Marin A."/>
            <person name="Manzano-Marin A."/>
            <person name="Alejandro Manzano Marin A."/>
        </authorList>
    </citation>
    <scope>NUCLEOTIDE SEQUENCE [LARGE SCALE GENOMIC DNA]</scope>
    <source>
        <strain evidence="10">TABTEA</strain>
    </source>
</reference>
<dbReference type="HAMAP" id="MF_00022">
    <property type="entry name" value="Glu_tRNA_synth_type1"/>
    <property type="match status" value="1"/>
</dbReference>
<evidence type="ECO:0000256" key="2">
    <source>
        <dbReference type="ARBA" id="ARBA00022598"/>
    </source>
</evidence>
<keyword evidence="6 7" id="KW-0030">Aminoacyl-tRNA synthetase</keyword>
<keyword evidence="3 7" id="KW-0547">Nucleotide-binding</keyword>
<organism evidence="10 11">
    <name type="scientific">Candidatus Providencia siddallii</name>
    <dbReference type="NCBI Taxonomy" id="1715285"/>
    <lineage>
        <taxon>Bacteria</taxon>
        <taxon>Pseudomonadati</taxon>
        <taxon>Pseudomonadota</taxon>
        <taxon>Gammaproteobacteria</taxon>
        <taxon>Enterobacterales</taxon>
        <taxon>Morganellaceae</taxon>
        <taxon>Providencia</taxon>
    </lineage>
</organism>
<dbReference type="Gene3D" id="1.10.10.350">
    <property type="match status" value="1"/>
</dbReference>
<dbReference type="PANTHER" id="PTHR43311">
    <property type="entry name" value="GLUTAMATE--TRNA LIGASE"/>
    <property type="match status" value="1"/>
</dbReference>
<dbReference type="InterPro" id="IPR033910">
    <property type="entry name" value="GluRS_core"/>
</dbReference>
<proteinExistence type="inferred from homology"/>
<dbReference type="PANTHER" id="PTHR43311:SF2">
    <property type="entry name" value="GLUTAMATE--TRNA LIGASE, MITOCHONDRIAL-RELATED"/>
    <property type="match status" value="1"/>
</dbReference>
<dbReference type="InterPro" id="IPR020751">
    <property type="entry name" value="aa-tRNA-synth_I_codon-bd_sub2"/>
</dbReference>
<dbReference type="SUPFAM" id="SSF48163">
    <property type="entry name" value="An anticodon-binding domain of class I aminoacyl-tRNA synthetases"/>
    <property type="match status" value="1"/>
</dbReference>
<evidence type="ECO:0000256" key="7">
    <source>
        <dbReference type="HAMAP-Rule" id="MF_00022"/>
    </source>
</evidence>
<dbReference type="EC" id="6.1.1.17" evidence="7"/>
<dbReference type="SUPFAM" id="SSF52374">
    <property type="entry name" value="Nucleotidylyl transferase"/>
    <property type="match status" value="1"/>
</dbReference>
<dbReference type="RefSeq" id="WP_341764771.1">
    <property type="nucleotide sequence ID" value="NZ_OZ034688.1"/>
</dbReference>
<keyword evidence="11" id="KW-1185">Reference proteome</keyword>
<comment type="subcellular location">
    <subcellularLocation>
        <location evidence="7">Cytoplasm</location>
    </subcellularLocation>
</comment>
<dbReference type="Pfam" id="PF19269">
    <property type="entry name" value="Anticodon_2"/>
    <property type="match status" value="1"/>
</dbReference>
<evidence type="ECO:0000313" key="11">
    <source>
        <dbReference type="Proteomes" id="UP001497533"/>
    </source>
</evidence>
<evidence type="ECO:0000313" key="10">
    <source>
        <dbReference type="EMBL" id="CAL1329302.1"/>
    </source>
</evidence>
<name>A0ABM9NPA6_9GAMM</name>
<feature type="short sequence motif" description="'KMSKS' region" evidence="7">
    <location>
        <begin position="238"/>
        <end position="242"/>
    </location>
</feature>
<feature type="binding site" evidence="7">
    <location>
        <position position="241"/>
    </location>
    <ligand>
        <name>ATP</name>
        <dbReference type="ChEBI" id="CHEBI:30616"/>
    </ligand>
</feature>
<evidence type="ECO:0000259" key="9">
    <source>
        <dbReference type="Pfam" id="PF19269"/>
    </source>
</evidence>
<dbReference type="InterPro" id="IPR014729">
    <property type="entry name" value="Rossmann-like_a/b/a_fold"/>
</dbReference>
<gene>
    <name evidence="7 10" type="primary">gltX</name>
    <name evidence="10" type="ORF">PRHACTZTBTEA_380</name>
</gene>
<feature type="domain" description="Glutamyl/glutaminyl-tRNA synthetase class Ib catalytic" evidence="8">
    <location>
        <begin position="3"/>
        <end position="306"/>
    </location>
</feature>
<keyword evidence="7" id="KW-0963">Cytoplasm</keyword>
<evidence type="ECO:0000259" key="8">
    <source>
        <dbReference type="Pfam" id="PF00749"/>
    </source>
</evidence>
<dbReference type="InterPro" id="IPR045462">
    <property type="entry name" value="aa-tRNA-synth_I_cd-bd"/>
</dbReference>
<comment type="similarity">
    <text evidence="1 7">Belongs to the class-I aminoacyl-tRNA synthetase family. Glutamate--tRNA ligase type 1 subfamily.</text>
</comment>
<comment type="subunit">
    <text evidence="7">Monomer.</text>
</comment>
<feature type="short sequence motif" description="'HIGH' region" evidence="7">
    <location>
        <begin position="10"/>
        <end position="20"/>
    </location>
</feature>
<dbReference type="InterPro" id="IPR049940">
    <property type="entry name" value="GluQ/Sye"/>
</dbReference>
<dbReference type="Gene3D" id="3.40.50.620">
    <property type="entry name" value="HUPs"/>
    <property type="match status" value="1"/>
</dbReference>
<dbReference type="NCBIfam" id="TIGR00464">
    <property type="entry name" value="gltX_bact"/>
    <property type="match status" value="1"/>
</dbReference>
<dbReference type="PRINTS" id="PR00987">
    <property type="entry name" value="TRNASYNTHGLU"/>
</dbReference>
<protein>
    <recommendedName>
        <fullName evidence="7">Glutamate--tRNA ligase</fullName>
        <ecNumber evidence="7">6.1.1.17</ecNumber>
    </recommendedName>
    <alternativeName>
        <fullName evidence="7">Glutamyl-tRNA synthetase</fullName>
        <shortName evidence="7">GluRS</shortName>
    </alternativeName>
</protein>
<dbReference type="InterPro" id="IPR004527">
    <property type="entry name" value="Glu-tRNA-ligase_bac/mito"/>
</dbReference>
<dbReference type="GO" id="GO:0004818">
    <property type="term" value="F:glutamate-tRNA ligase activity"/>
    <property type="evidence" value="ECO:0007669"/>
    <property type="project" value="UniProtKB-EC"/>
</dbReference>